<protein>
    <recommendedName>
        <fullName evidence="5">DUF3298 domain-containing protein</fullName>
    </recommendedName>
</protein>
<dbReference type="EMBL" id="JACXAE010000098">
    <property type="protein sequence ID" value="MBD2776743.1"/>
    <property type="molecule type" value="Genomic_DNA"/>
</dbReference>
<evidence type="ECO:0000313" key="3">
    <source>
        <dbReference type="EMBL" id="MBD2776743.1"/>
    </source>
</evidence>
<feature type="compositionally biased region" description="Polar residues" evidence="1">
    <location>
        <begin position="70"/>
        <end position="80"/>
    </location>
</feature>
<evidence type="ECO:0008006" key="5">
    <source>
        <dbReference type="Google" id="ProtNLM"/>
    </source>
</evidence>
<feature type="region of interest" description="Disordered" evidence="1">
    <location>
        <begin position="27"/>
        <end position="80"/>
    </location>
</feature>
<gene>
    <name evidence="3" type="ORF">ICL16_33005</name>
</gene>
<feature type="compositionally biased region" description="Pro residues" evidence="1">
    <location>
        <begin position="31"/>
        <end position="49"/>
    </location>
</feature>
<organism evidence="3 4">
    <name type="scientific">Iningainema tapete BLCC-T55</name>
    <dbReference type="NCBI Taxonomy" id="2748662"/>
    <lineage>
        <taxon>Bacteria</taxon>
        <taxon>Bacillati</taxon>
        <taxon>Cyanobacteriota</taxon>
        <taxon>Cyanophyceae</taxon>
        <taxon>Nostocales</taxon>
        <taxon>Scytonemataceae</taxon>
        <taxon>Iningainema tapete</taxon>
    </lineage>
</organism>
<name>A0A8J6Y0D8_9CYAN</name>
<evidence type="ECO:0000313" key="4">
    <source>
        <dbReference type="Proteomes" id="UP000629098"/>
    </source>
</evidence>
<accession>A0A8J6Y0D8</accession>
<dbReference type="RefSeq" id="WP_190835798.1">
    <property type="nucleotide sequence ID" value="NZ_CAWPPI010000098.1"/>
</dbReference>
<dbReference type="Proteomes" id="UP000629098">
    <property type="component" value="Unassembled WGS sequence"/>
</dbReference>
<sequence length="250" mass="27397">MKIILNWLSIFALSVSALTATSHTVKAQSTPVPPSNPPAIDIVPPPPPTNRTTPSAPINPTSKPAPINPTPGQQKTTQRLCASNSVEDLLPPPVGSTNNSPLSYLQQQGFRQEQDGSWACYVSDAKKEGRYYTLLRAQQNNGKLVASSFLDQGTLKEGQDNRSVDFFMTLIENQTKTNQGNRQSIRRYLESFISLVKQGKVQPSLKGYLFDQPNRGFVLYHPLSSGKLKGTAITINIDTPVSQVPVQPIR</sequence>
<feature type="signal peptide" evidence="2">
    <location>
        <begin position="1"/>
        <end position="27"/>
    </location>
</feature>
<evidence type="ECO:0000256" key="2">
    <source>
        <dbReference type="SAM" id="SignalP"/>
    </source>
</evidence>
<reference evidence="3" key="1">
    <citation type="submission" date="2020-09" db="EMBL/GenBank/DDBJ databases">
        <title>Iningainema tapete sp. nov. (Scytonemataceae, Cyanobacteria) from greenhouses in central Florida (USA) produces two types of nodularin with biosynthetic potential for microcystin-LR and anabaenopeptins.</title>
        <authorList>
            <person name="Berthold D.E."/>
            <person name="Lefler F.W."/>
            <person name="Huang I.-S."/>
            <person name="Abdulla H."/>
            <person name="Zimba P.V."/>
            <person name="Laughinghouse H.D. IV."/>
        </authorList>
    </citation>
    <scope>NUCLEOTIDE SEQUENCE</scope>
    <source>
        <strain evidence="3">BLCCT55</strain>
    </source>
</reference>
<comment type="caution">
    <text evidence="3">The sequence shown here is derived from an EMBL/GenBank/DDBJ whole genome shotgun (WGS) entry which is preliminary data.</text>
</comment>
<proteinExistence type="predicted"/>
<evidence type="ECO:0000256" key="1">
    <source>
        <dbReference type="SAM" id="MobiDB-lite"/>
    </source>
</evidence>
<keyword evidence="4" id="KW-1185">Reference proteome</keyword>
<dbReference type="AlphaFoldDB" id="A0A8J6Y0D8"/>
<keyword evidence="2" id="KW-0732">Signal</keyword>
<feature type="chain" id="PRO_5035212507" description="DUF3298 domain-containing protein" evidence="2">
    <location>
        <begin position="28"/>
        <end position="250"/>
    </location>
</feature>